<reference evidence="1 2" key="1">
    <citation type="submission" date="2015-07" db="EMBL/GenBank/DDBJ databases">
        <authorList>
            <consortium name="Pathogen Informatics"/>
        </authorList>
    </citation>
    <scope>NUCLEOTIDE SEQUENCE [LARGE SCALE GENOMIC DNA]</scope>
    <source>
        <strain evidence="1 2">A316</strain>
    </source>
</reference>
<dbReference type="AlphaFoldDB" id="A0A656AKE2"/>
<evidence type="ECO:0000313" key="1">
    <source>
        <dbReference type="EMBL" id="CSD16692.1"/>
    </source>
</evidence>
<name>A0A656AKE2_VIBCL</name>
<sequence>MTPNTLGKYWLGIHSATTEPKNPPTTTPGINHFTTKTSTLPSFRWFSADEPDVSMIVANDVASASCITISVEMPA</sequence>
<organism evidence="1 2">
    <name type="scientific">Vibrio cholerae</name>
    <dbReference type="NCBI Taxonomy" id="666"/>
    <lineage>
        <taxon>Bacteria</taxon>
        <taxon>Pseudomonadati</taxon>
        <taxon>Pseudomonadota</taxon>
        <taxon>Gammaproteobacteria</taxon>
        <taxon>Vibrionales</taxon>
        <taxon>Vibrionaceae</taxon>
        <taxon>Vibrio</taxon>
    </lineage>
</organism>
<evidence type="ECO:0000313" key="2">
    <source>
        <dbReference type="Proteomes" id="UP000041770"/>
    </source>
</evidence>
<accession>A0A656AKE2</accession>
<protein>
    <submittedName>
        <fullName evidence="1">Uncharacterized protein</fullName>
    </submittedName>
</protein>
<proteinExistence type="predicted"/>
<dbReference type="EMBL" id="CWQY01000033">
    <property type="protein sequence ID" value="CSD16692.1"/>
    <property type="molecule type" value="Genomic_DNA"/>
</dbReference>
<dbReference type="Proteomes" id="UP000041770">
    <property type="component" value="Unassembled WGS sequence"/>
</dbReference>
<gene>
    <name evidence="1" type="ORF">ERS013200_03395</name>
</gene>